<name>A0ABV4IC60_9BURK</name>
<sequence length="173" mass="19051">MSIFDRLISTLTGNEEAAAPAPAKTPSPEPEGEGKRSRFMGREGAESASEPVVVEKGLEGPSMIWLHVQPATQRLLLVPDLGVAEGEELTGKMTEDLRRAGLCEAVAYHAGYDQYWKMPSQEAILRTPSLYEIPTPLLNRIKLETRLVKQGEPRGFWMHVRIRSAQELQGGAA</sequence>
<feature type="compositionally biased region" description="Basic and acidic residues" evidence="1">
    <location>
        <begin position="32"/>
        <end position="45"/>
    </location>
</feature>
<protein>
    <submittedName>
        <fullName evidence="2">Uncharacterized protein</fullName>
    </submittedName>
</protein>
<dbReference type="RefSeq" id="WP_370890066.1">
    <property type="nucleotide sequence ID" value="NZ_JBGJLR010000001.1"/>
</dbReference>
<comment type="caution">
    <text evidence="2">The sequence shown here is derived from an EMBL/GenBank/DDBJ whole genome shotgun (WGS) entry which is preliminary data.</text>
</comment>
<organism evidence="2 3">
    <name type="scientific">Comamonas jiangduensis</name>
    <dbReference type="NCBI Taxonomy" id="1194168"/>
    <lineage>
        <taxon>Bacteria</taxon>
        <taxon>Pseudomonadati</taxon>
        <taxon>Pseudomonadota</taxon>
        <taxon>Betaproteobacteria</taxon>
        <taxon>Burkholderiales</taxon>
        <taxon>Comamonadaceae</taxon>
        <taxon>Comamonas</taxon>
    </lineage>
</organism>
<keyword evidence="3" id="KW-1185">Reference proteome</keyword>
<evidence type="ECO:0000256" key="1">
    <source>
        <dbReference type="SAM" id="MobiDB-lite"/>
    </source>
</evidence>
<reference evidence="2 3" key="1">
    <citation type="submission" date="2024-08" db="EMBL/GenBank/DDBJ databases">
        <authorList>
            <person name="Feng Z."/>
            <person name="Ronholm J."/>
        </authorList>
    </citation>
    <scope>NUCLEOTIDE SEQUENCE [LARGE SCALE GENOMIC DNA]</scope>
    <source>
        <strain evidence="2 3">4-AB0-8</strain>
    </source>
</reference>
<feature type="region of interest" description="Disordered" evidence="1">
    <location>
        <begin position="14"/>
        <end position="51"/>
    </location>
</feature>
<gene>
    <name evidence="2" type="ORF">ACBP88_00690</name>
</gene>
<accession>A0ABV4IC60</accession>
<dbReference type="Proteomes" id="UP001567350">
    <property type="component" value="Unassembled WGS sequence"/>
</dbReference>
<evidence type="ECO:0000313" key="2">
    <source>
        <dbReference type="EMBL" id="MEZ2737983.1"/>
    </source>
</evidence>
<proteinExistence type="predicted"/>
<dbReference type="EMBL" id="JBGJLR010000001">
    <property type="protein sequence ID" value="MEZ2737983.1"/>
    <property type="molecule type" value="Genomic_DNA"/>
</dbReference>
<evidence type="ECO:0000313" key="3">
    <source>
        <dbReference type="Proteomes" id="UP001567350"/>
    </source>
</evidence>